<feature type="non-terminal residue" evidence="1">
    <location>
        <position position="104"/>
    </location>
</feature>
<organism evidence="1">
    <name type="scientific">marine metagenome</name>
    <dbReference type="NCBI Taxonomy" id="408172"/>
    <lineage>
        <taxon>unclassified sequences</taxon>
        <taxon>metagenomes</taxon>
        <taxon>ecological metagenomes</taxon>
    </lineage>
</organism>
<dbReference type="EMBL" id="UINC01172517">
    <property type="protein sequence ID" value="SVD77628.1"/>
    <property type="molecule type" value="Genomic_DNA"/>
</dbReference>
<accession>A0A382Y554</accession>
<dbReference type="AlphaFoldDB" id="A0A382Y554"/>
<reference evidence="1" key="1">
    <citation type="submission" date="2018-05" db="EMBL/GenBank/DDBJ databases">
        <authorList>
            <person name="Lanie J.A."/>
            <person name="Ng W.-L."/>
            <person name="Kazmierczak K.M."/>
            <person name="Andrzejewski T.M."/>
            <person name="Davidsen T.M."/>
            <person name="Wayne K.J."/>
            <person name="Tettelin H."/>
            <person name="Glass J.I."/>
            <person name="Rusch D."/>
            <person name="Podicherti R."/>
            <person name="Tsui H.-C.T."/>
            <person name="Winkler M.E."/>
        </authorList>
    </citation>
    <scope>NUCLEOTIDE SEQUENCE</scope>
</reference>
<proteinExistence type="predicted"/>
<gene>
    <name evidence="1" type="ORF">METZ01_LOCUS430482</name>
</gene>
<sequence length="104" mass="11622">MLALASTQLKELQEFNVELDKKKNILKCIGKDLALMNADAIIKEYESNIRNIILNSNGDIAANISSENLESVQNKSTGQLNYFIDNVEYLPAYKSSNPEAFIIP</sequence>
<name>A0A382Y554_9ZZZZ</name>
<evidence type="ECO:0000313" key="1">
    <source>
        <dbReference type="EMBL" id="SVD77628.1"/>
    </source>
</evidence>
<protein>
    <submittedName>
        <fullName evidence="1">Uncharacterized protein</fullName>
    </submittedName>
</protein>